<evidence type="ECO:0000259" key="8">
    <source>
        <dbReference type="Pfam" id="PF12696"/>
    </source>
</evidence>
<evidence type="ECO:0000313" key="10">
    <source>
        <dbReference type="Proteomes" id="UP000234579"/>
    </source>
</evidence>
<dbReference type="InterPro" id="IPR027417">
    <property type="entry name" value="P-loop_NTPase"/>
</dbReference>
<evidence type="ECO:0000256" key="6">
    <source>
        <dbReference type="ARBA" id="ARBA00023136"/>
    </source>
</evidence>
<evidence type="ECO:0000256" key="2">
    <source>
        <dbReference type="ARBA" id="ARBA00008806"/>
    </source>
</evidence>
<keyword evidence="5 7" id="KW-1133">Transmembrane helix</keyword>
<evidence type="ECO:0000256" key="4">
    <source>
        <dbReference type="ARBA" id="ARBA00022692"/>
    </source>
</evidence>
<accession>A0A2I2A946</accession>
<dbReference type="Proteomes" id="UP000234579">
    <property type="component" value="Unassembled WGS sequence"/>
</dbReference>
<dbReference type="InterPro" id="IPR051539">
    <property type="entry name" value="T4SS-coupling_protein"/>
</dbReference>
<dbReference type="InterPro" id="IPR003688">
    <property type="entry name" value="TraG/VirD4"/>
</dbReference>
<dbReference type="AlphaFoldDB" id="A0A2I2A946"/>
<name>A0A2I2A946_9LACO</name>
<evidence type="ECO:0000256" key="1">
    <source>
        <dbReference type="ARBA" id="ARBA00004651"/>
    </source>
</evidence>
<keyword evidence="3" id="KW-1003">Cell membrane</keyword>
<feature type="transmembrane region" description="Helical" evidence="7">
    <location>
        <begin position="63"/>
        <end position="91"/>
    </location>
</feature>
<comment type="subcellular location">
    <subcellularLocation>
        <location evidence="1">Cell membrane</location>
        <topology evidence="1">Multi-pass membrane protein</topology>
    </subcellularLocation>
</comment>
<protein>
    <recommendedName>
        <fullName evidence="8">TraD/TraG TraM recognition site domain-containing protein</fullName>
    </recommendedName>
</protein>
<evidence type="ECO:0000256" key="5">
    <source>
        <dbReference type="ARBA" id="ARBA00022989"/>
    </source>
</evidence>
<comment type="similarity">
    <text evidence="2">Belongs to the VirD4/TraG family.</text>
</comment>
<evidence type="ECO:0000313" key="9">
    <source>
        <dbReference type="EMBL" id="PLA75905.1"/>
    </source>
</evidence>
<dbReference type="RefSeq" id="WP_101812259.1">
    <property type="nucleotide sequence ID" value="NZ_PKGI01000045.1"/>
</dbReference>
<feature type="transmembrane region" description="Helical" evidence="7">
    <location>
        <begin position="111"/>
        <end position="136"/>
    </location>
</feature>
<evidence type="ECO:0000256" key="3">
    <source>
        <dbReference type="ARBA" id="ARBA00022475"/>
    </source>
</evidence>
<organism evidence="9 10">
    <name type="scientific">Ligilactobacillus agilis</name>
    <dbReference type="NCBI Taxonomy" id="1601"/>
    <lineage>
        <taxon>Bacteria</taxon>
        <taxon>Bacillati</taxon>
        <taxon>Bacillota</taxon>
        <taxon>Bacilli</taxon>
        <taxon>Lactobacillales</taxon>
        <taxon>Lactobacillaceae</taxon>
        <taxon>Ligilactobacillus</taxon>
    </lineage>
</organism>
<dbReference type="Pfam" id="PF12696">
    <property type="entry name" value="TraG-D_C"/>
    <property type="match status" value="1"/>
</dbReference>
<reference evidence="10" key="1">
    <citation type="submission" date="2017-12" db="EMBL/GenBank/DDBJ databases">
        <authorList>
            <person name="Christensen H."/>
        </authorList>
    </citation>
    <scope>NUCLEOTIDE SEQUENCE [LARGE SCALE GENOMIC DNA]</scope>
    <source>
        <strain evidence="10">268A</strain>
    </source>
</reference>
<dbReference type="GO" id="GO:0005886">
    <property type="term" value="C:plasma membrane"/>
    <property type="evidence" value="ECO:0007669"/>
    <property type="project" value="UniProtKB-SubCell"/>
</dbReference>
<gene>
    <name evidence="9" type="ORF">CYR79_09065</name>
</gene>
<evidence type="ECO:0000256" key="7">
    <source>
        <dbReference type="SAM" id="Phobius"/>
    </source>
</evidence>
<dbReference type="Pfam" id="PF02534">
    <property type="entry name" value="T4SS-DNA_transf"/>
    <property type="match status" value="1"/>
</dbReference>
<dbReference type="CDD" id="cd01127">
    <property type="entry name" value="TrwB_TraG_TraD_VirD4"/>
    <property type="match status" value="2"/>
</dbReference>
<keyword evidence="4 7" id="KW-0812">Transmembrane</keyword>
<dbReference type="PANTHER" id="PTHR37937">
    <property type="entry name" value="CONJUGATIVE TRANSFER: DNA TRANSPORT"/>
    <property type="match status" value="1"/>
</dbReference>
<proteinExistence type="inferred from homology"/>
<dbReference type="SUPFAM" id="SSF52540">
    <property type="entry name" value="P-loop containing nucleoside triphosphate hydrolases"/>
    <property type="match status" value="1"/>
</dbReference>
<dbReference type="InterPro" id="IPR032689">
    <property type="entry name" value="TraG-D_C"/>
</dbReference>
<feature type="domain" description="TraD/TraG TraM recognition site" evidence="8">
    <location>
        <begin position="837"/>
        <end position="965"/>
    </location>
</feature>
<dbReference type="PANTHER" id="PTHR37937:SF1">
    <property type="entry name" value="CONJUGATIVE TRANSFER: DNA TRANSPORT"/>
    <property type="match status" value="1"/>
</dbReference>
<keyword evidence="6 7" id="KW-0472">Membrane</keyword>
<sequence>MAKDFFRKLKENIADFDPHARNRIGRKVSGEMKYEAYDESERDVYRDVDARKKKRRTPPSREWIDYLMTALVPLLYNFFTGVVTVVLVSIYRVNHLDYTEVSFSSTFWKLGFNPTILPTFKLGILLSTVLLSVIIYTRLNRNYKLQTIESNSEDLIQLEGYGRLNQPEELTQKYDIFPDNGAHSAVSPSAIISHMYITNEGLKEIEMGDRLSDNVDRYVLTKDGVNKLKKDKNNYVDDDKTLWNPYHLSMDDPDVYEELLTKKMPMIDEIFAKENYEASGVSERVRHFYNPKKLLYNPNKIRNKTDEATVAEKINNDWWMPDYEVQRPTGFYIVATGPLNAIVVAQSRAGKGQTIIEPTIDLWTRSDDKSNIIVNDPKTEILLRFYYVARKRGYELVVFNLADEGNTNVYNILGYAVDDARQGRFESCSEKVDIIGDFLFPDKSGGTDSYWNNAARSSYKRSALGLIDFYLEKEYYLRDKAAANPEEWPIDRLDAELDKMWGNVTAPNVYQMMTQLNSVITGNKKLVGLAKRPAGETVVDYLTLFFDATSMLPRTRLRQQVINQDKPVRMVADSKRTLASVNSIAVTELNFFADPLIIALTNGRPSENFDIVGLSFPRRIGIKLNKIFARKHTLDRERYTWTVYTDKSFTNELTEDELGESFKYSGVVDKRYWIYYRTKGIFPAEKTYIKLEIFSERTKDTLYEFFFEFEKKYMLDSKGTSFVVDDVTDEEIVRGGYLREMIWNKEKKGYQYGHVMLVKKQRDLLNEGKEEKYMIGAIEQTDVHYSEKPKFVDFITPPNRPRAAKILLIALDQIFNQQVNEAYLATNNQRPFYITRALLDELGNLKSGEHGVPFLDRKMSIGLGQDQQFTLIEQDFSQIPAIYGSKVAETIESNAMVINYLKSNNTKTLKHLSEMSGTKQVATISSQTVQRNLNKLANANDAKIAKTYSAKEMPVVSANDMRYIPPSNNIVFGNGYPTWSRNQLALPMAWKLHQNRLRDFESDEKVTTTTVPIIGVNKYDDNELRTDFFRMVYERVSQALRVESIVSRYKKYYQVSDVEMTKSDQDELSRILMRDINRELEMNTSLMWTKDDFMRENTDFKEEMAKRKAKQNVDVKKKFADHTLSVQDLVVGKENGYGTANSENLQAAFDELIKVLEKRLNSAVVKDNSDKSISVPVAEYYGFIEPVGGIEEGVQKYSLNLNNKKFTILKKEVSDDADESDNLSFKWDENDELDSFFEYLSNLNDWSTVFETKGSFTFDLEKEMGKIMKKVA</sequence>
<comment type="caution">
    <text evidence="9">The sequence shown here is derived from an EMBL/GenBank/DDBJ whole genome shotgun (WGS) entry which is preliminary data.</text>
</comment>
<dbReference type="Gene3D" id="3.40.50.300">
    <property type="entry name" value="P-loop containing nucleotide triphosphate hydrolases"/>
    <property type="match status" value="1"/>
</dbReference>
<dbReference type="EMBL" id="PKGI01000045">
    <property type="protein sequence ID" value="PLA75905.1"/>
    <property type="molecule type" value="Genomic_DNA"/>
</dbReference>